<evidence type="ECO:0000313" key="2">
    <source>
        <dbReference type="EMBL" id="KAF7430001.1"/>
    </source>
</evidence>
<evidence type="ECO:0000313" key="3">
    <source>
        <dbReference type="Proteomes" id="UP000600918"/>
    </source>
</evidence>
<feature type="region of interest" description="Disordered" evidence="1">
    <location>
        <begin position="1"/>
        <end position="46"/>
    </location>
</feature>
<proteinExistence type="predicted"/>
<dbReference type="Proteomes" id="UP000600918">
    <property type="component" value="Unassembled WGS sequence"/>
</dbReference>
<feature type="compositionally biased region" description="Acidic residues" evidence="1">
    <location>
        <begin position="91"/>
        <end position="113"/>
    </location>
</feature>
<dbReference type="EMBL" id="JACSDY010000004">
    <property type="protein sequence ID" value="KAF7430001.1"/>
    <property type="molecule type" value="Genomic_DNA"/>
</dbReference>
<sequence>METKVKEKEKSKDGKGKRREGKELNGKRSNESTLLGTITSPSKERAEKRLRFYSDRRIHFDHKTQSVTEAIWTNVLAGSTKRDEHEADENVKEEEEAKEEEEEEEEQDGLPFV</sequence>
<dbReference type="AlphaFoldDB" id="A0A834P6N5"/>
<gene>
    <name evidence="2" type="ORF">H0235_006399</name>
</gene>
<name>A0A834P6N5_VESPE</name>
<feature type="region of interest" description="Disordered" evidence="1">
    <location>
        <begin position="79"/>
        <end position="113"/>
    </location>
</feature>
<feature type="compositionally biased region" description="Basic and acidic residues" evidence="1">
    <location>
        <begin position="80"/>
        <end position="90"/>
    </location>
</feature>
<evidence type="ECO:0000256" key="1">
    <source>
        <dbReference type="SAM" id="MobiDB-lite"/>
    </source>
</evidence>
<protein>
    <submittedName>
        <fullName evidence="2">Uncharacterized protein</fullName>
    </submittedName>
</protein>
<organism evidence="2 3">
    <name type="scientific">Vespula pensylvanica</name>
    <name type="common">Western yellow jacket</name>
    <name type="synonym">Wasp</name>
    <dbReference type="NCBI Taxonomy" id="30213"/>
    <lineage>
        <taxon>Eukaryota</taxon>
        <taxon>Metazoa</taxon>
        <taxon>Ecdysozoa</taxon>
        <taxon>Arthropoda</taxon>
        <taxon>Hexapoda</taxon>
        <taxon>Insecta</taxon>
        <taxon>Pterygota</taxon>
        <taxon>Neoptera</taxon>
        <taxon>Endopterygota</taxon>
        <taxon>Hymenoptera</taxon>
        <taxon>Apocrita</taxon>
        <taxon>Aculeata</taxon>
        <taxon>Vespoidea</taxon>
        <taxon>Vespidae</taxon>
        <taxon>Vespinae</taxon>
        <taxon>Vespula</taxon>
    </lineage>
</organism>
<feature type="compositionally biased region" description="Polar residues" evidence="1">
    <location>
        <begin position="31"/>
        <end position="41"/>
    </location>
</feature>
<accession>A0A834P6N5</accession>
<feature type="compositionally biased region" description="Basic and acidic residues" evidence="1">
    <location>
        <begin position="1"/>
        <end position="30"/>
    </location>
</feature>
<keyword evidence="3" id="KW-1185">Reference proteome</keyword>
<reference evidence="2" key="1">
    <citation type="journal article" date="2020" name="G3 (Bethesda)">
        <title>High-Quality Assemblies for Three Invasive Social Wasps from the &lt;i&gt;Vespula&lt;/i&gt; Genus.</title>
        <authorList>
            <person name="Harrop T.W.R."/>
            <person name="Guhlin J."/>
            <person name="McLaughlin G.M."/>
            <person name="Permina E."/>
            <person name="Stockwell P."/>
            <person name="Gilligan J."/>
            <person name="Le Lec M.F."/>
            <person name="Gruber M.A.M."/>
            <person name="Quinn O."/>
            <person name="Lovegrove M."/>
            <person name="Duncan E.J."/>
            <person name="Remnant E.J."/>
            <person name="Van Eeckhoven J."/>
            <person name="Graham B."/>
            <person name="Knapp R.A."/>
            <person name="Langford K.W."/>
            <person name="Kronenberg Z."/>
            <person name="Press M.O."/>
            <person name="Eacker S.M."/>
            <person name="Wilson-Rankin E.E."/>
            <person name="Purcell J."/>
            <person name="Lester P.J."/>
            <person name="Dearden P.K."/>
        </authorList>
    </citation>
    <scope>NUCLEOTIDE SEQUENCE</scope>
    <source>
        <strain evidence="2">Volc-1</strain>
    </source>
</reference>
<comment type="caution">
    <text evidence="2">The sequence shown here is derived from an EMBL/GenBank/DDBJ whole genome shotgun (WGS) entry which is preliminary data.</text>
</comment>